<dbReference type="Pfam" id="PF00013">
    <property type="entry name" value="KH_1"/>
    <property type="match status" value="4"/>
</dbReference>
<dbReference type="Pfam" id="PF09005">
    <property type="entry name" value="FUBP_C"/>
    <property type="match status" value="1"/>
</dbReference>
<dbReference type="EMBL" id="UYYG01000045">
    <property type="protein sequence ID" value="VDN52119.1"/>
    <property type="molecule type" value="Genomic_DNA"/>
</dbReference>
<feature type="region of interest" description="Disordered" evidence="5">
    <location>
        <begin position="22"/>
        <end position="43"/>
    </location>
</feature>
<dbReference type="Proteomes" id="UP000274756">
    <property type="component" value="Unassembled WGS sequence"/>
</dbReference>
<feature type="domain" description="K Homology" evidence="6">
    <location>
        <begin position="368"/>
        <end position="439"/>
    </location>
</feature>
<proteinExistence type="predicted"/>
<dbReference type="CDD" id="cd22398">
    <property type="entry name" value="KH-I_FUBP_rpt3"/>
    <property type="match status" value="1"/>
</dbReference>
<dbReference type="PROSITE" id="PS50084">
    <property type="entry name" value="KH_TYPE_1"/>
    <property type="match status" value="4"/>
</dbReference>
<feature type="domain" description="K Homology" evidence="6">
    <location>
        <begin position="192"/>
        <end position="264"/>
    </location>
</feature>
<keyword evidence="2" id="KW-0677">Repeat</keyword>
<protein>
    <submittedName>
        <fullName evidence="10">KH domain-containing protein</fullName>
    </submittedName>
</protein>
<feature type="domain" description="K Homology" evidence="6">
    <location>
        <begin position="85"/>
        <end position="155"/>
    </location>
</feature>
<dbReference type="InterPro" id="IPR036612">
    <property type="entry name" value="KH_dom_type_1_sf"/>
</dbReference>
<dbReference type="InterPro" id="IPR004088">
    <property type="entry name" value="KH_dom_type_1"/>
</dbReference>
<sequence>MSTGVISTDAIQDALQRAKELAASSHANAHKRPISDDSSNLYPTKRVNSIGNAMEMGGSMQISTLGPGHMGMGGGGMPPQGGAGECICETMEVPDHCVGLVIGRGGEQISQIQTQTSCRVQMSPESDANNMRQCTLQGTKMAVDRARAMIQEVVSARLKNQEVINRAGNRPPPNRPGGHFDNFNPGGGGVGRQITHEMLIPGAKCGLVIGKGGETIKNIQEQTGVKMLVVQENQESGCQPKPLRIMGDPEKVENARRMVEDILQSREDHPPGQRFGGAFGGTQFSMPGAQRSIGEVIVPRASVGMIIGKGGETIKRLAAESGAKIQFKPDEDQSTPDRCAVIQGTSEQISKATELISDLVTKSGAIGGTEMFYMHVPSNKTGLVIGKGGETIKQICAESGAHVELSRDPPPNASEKVFIVKGTPYQIHHAQHIIRIKVGDISPGTPVPQFMGQGGPAAAGDSFGVAHAAGQGAPQPYGNGTAQFGAAQAGAQWNSNFGKFLVVDFLMAFLENSFCQNDPTQAAWAQAQAQQYYGQQGQQQPGYQQNAYGTQYQQPSAQPQPAQASAAPSVNPQTGQPDYSAQWAEYYRSIGMHEQAALIENQLKQSAAAAVAVAAQSNSQPARPQQPAYAYGQSVVTGAQNQFSYGAPQAQPQAGYQFQQQY</sequence>
<name>A0A0N4UJV8_DRAME</name>
<keyword evidence="9" id="KW-1185">Reference proteome</keyword>
<evidence type="ECO:0000256" key="3">
    <source>
        <dbReference type="ARBA" id="ARBA00023242"/>
    </source>
</evidence>
<dbReference type="GO" id="GO:0005634">
    <property type="term" value="C:nucleus"/>
    <property type="evidence" value="ECO:0007669"/>
    <property type="project" value="UniProtKB-SubCell"/>
</dbReference>
<dbReference type="CDD" id="cd22399">
    <property type="entry name" value="KH-I_FUBP_rpt4"/>
    <property type="match status" value="1"/>
</dbReference>
<dbReference type="Gene3D" id="3.30.1370.10">
    <property type="entry name" value="K Homology domain, type 1"/>
    <property type="match status" value="4"/>
</dbReference>
<dbReference type="WBParaSite" id="DME_0000796701-mRNA-1">
    <property type="protein sequence ID" value="DME_0000796701-mRNA-1"/>
    <property type="gene ID" value="DME_0000796701"/>
</dbReference>
<reference evidence="10" key="1">
    <citation type="submission" date="2017-02" db="UniProtKB">
        <authorList>
            <consortium name="WormBaseParasite"/>
        </authorList>
    </citation>
    <scope>IDENTIFICATION</scope>
</reference>
<dbReference type="GO" id="GO:0006355">
    <property type="term" value="P:regulation of DNA-templated transcription"/>
    <property type="evidence" value="ECO:0007669"/>
    <property type="project" value="InterPro"/>
</dbReference>
<evidence type="ECO:0000313" key="10">
    <source>
        <dbReference type="WBParaSite" id="DME_0000796701-mRNA-1"/>
    </source>
</evidence>
<organism evidence="8 10">
    <name type="scientific">Dracunculus medinensis</name>
    <name type="common">Guinea worm</name>
    <dbReference type="NCBI Taxonomy" id="318479"/>
    <lineage>
        <taxon>Eukaryota</taxon>
        <taxon>Metazoa</taxon>
        <taxon>Ecdysozoa</taxon>
        <taxon>Nematoda</taxon>
        <taxon>Chromadorea</taxon>
        <taxon>Rhabditida</taxon>
        <taxon>Spirurina</taxon>
        <taxon>Dracunculoidea</taxon>
        <taxon>Dracunculidae</taxon>
        <taxon>Dracunculus</taxon>
    </lineage>
</organism>
<evidence type="ECO:0000256" key="2">
    <source>
        <dbReference type="ARBA" id="ARBA00022737"/>
    </source>
</evidence>
<feature type="region of interest" description="Disordered" evidence="5">
    <location>
        <begin position="550"/>
        <end position="577"/>
    </location>
</feature>
<comment type="subcellular location">
    <subcellularLocation>
        <location evidence="1">Nucleus</location>
    </subcellularLocation>
</comment>
<dbReference type="GO" id="GO:0003723">
    <property type="term" value="F:RNA binding"/>
    <property type="evidence" value="ECO:0007669"/>
    <property type="project" value="UniProtKB-UniRule"/>
</dbReference>
<evidence type="ECO:0000256" key="1">
    <source>
        <dbReference type="ARBA" id="ARBA00004123"/>
    </source>
</evidence>
<evidence type="ECO:0000313" key="7">
    <source>
        <dbReference type="EMBL" id="VDN52119.1"/>
    </source>
</evidence>
<feature type="domain" description="K Homology" evidence="6">
    <location>
        <begin position="290"/>
        <end position="361"/>
    </location>
</feature>
<evidence type="ECO:0000256" key="5">
    <source>
        <dbReference type="SAM" id="MobiDB-lite"/>
    </source>
</evidence>
<keyword evidence="4" id="KW-0694">RNA-binding</keyword>
<evidence type="ECO:0000313" key="9">
    <source>
        <dbReference type="Proteomes" id="UP000274756"/>
    </source>
</evidence>
<accession>A0A0N4UJV8</accession>
<dbReference type="Proteomes" id="UP000038040">
    <property type="component" value="Unplaced"/>
</dbReference>
<evidence type="ECO:0000313" key="8">
    <source>
        <dbReference type="Proteomes" id="UP000038040"/>
    </source>
</evidence>
<dbReference type="AlphaFoldDB" id="A0A0N4UJV8"/>
<dbReference type="InterPro" id="IPR015096">
    <property type="entry name" value="FUBP_C"/>
</dbReference>
<dbReference type="SUPFAM" id="SSF54791">
    <property type="entry name" value="Eukaryotic type KH-domain (KH-domain type I)"/>
    <property type="match status" value="4"/>
</dbReference>
<feature type="region of interest" description="Disordered" evidence="5">
    <location>
        <begin position="165"/>
        <end position="188"/>
    </location>
</feature>
<keyword evidence="3" id="KW-0539">Nucleus</keyword>
<dbReference type="STRING" id="318479.A0A0N4UJV8"/>
<dbReference type="OrthoDB" id="5204190at2759"/>
<dbReference type="CDD" id="cd22397">
    <property type="entry name" value="KH-I_FUBP_rpt2"/>
    <property type="match status" value="1"/>
</dbReference>
<feature type="compositionally biased region" description="Low complexity" evidence="5">
    <location>
        <begin position="550"/>
        <end position="569"/>
    </location>
</feature>
<dbReference type="SMART" id="SM00322">
    <property type="entry name" value="KH"/>
    <property type="match status" value="4"/>
</dbReference>
<dbReference type="PANTHER" id="PTHR10288">
    <property type="entry name" value="KH DOMAIN CONTAINING RNA BINDING PROTEIN"/>
    <property type="match status" value="1"/>
</dbReference>
<gene>
    <name evidence="7" type="ORF">DME_LOCUS2092</name>
</gene>
<reference evidence="7 9" key="2">
    <citation type="submission" date="2018-11" db="EMBL/GenBank/DDBJ databases">
        <authorList>
            <consortium name="Pathogen Informatics"/>
        </authorList>
    </citation>
    <scope>NUCLEOTIDE SEQUENCE [LARGE SCALE GENOMIC DNA]</scope>
</reference>
<dbReference type="InterPro" id="IPR004087">
    <property type="entry name" value="KH_dom"/>
</dbReference>
<evidence type="ECO:0000256" key="4">
    <source>
        <dbReference type="PROSITE-ProRule" id="PRU00117"/>
    </source>
</evidence>
<evidence type="ECO:0000259" key="6">
    <source>
        <dbReference type="SMART" id="SM00322"/>
    </source>
</evidence>